<dbReference type="AlphaFoldDB" id="A0A8S1K811"/>
<evidence type="ECO:0000313" key="2">
    <source>
        <dbReference type="EMBL" id="CAD8048475.1"/>
    </source>
</evidence>
<feature type="signal peptide" evidence="1">
    <location>
        <begin position="1"/>
        <end position="16"/>
    </location>
</feature>
<evidence type="ECO:0008006" key="4">
    <source>
        <dbReference type="Google" id="ProtNLM"/>
    </source>
</evidence>
<evidence type="ECO:0000256" key="1">
    <source>
        <dbReference type="SAM" id="SignalP"/>
    </source>
</evidence>
<dbReference type="OrthoDB" id="10386701at2759"/>
<gene>
    <name evidence="2" type="ORF">PSON_ATCC_30995.1.T0030232</name>
</gene>
<organism evidence="2 3">
    <name type="scientific">Paramecium sonneborni</name>
    <dbReference type="NCBI Taxonomy" id="65129"/>
    <lineage>
        <taxon>Eukaryota</taxon>
        <taxon>Sar</taxon>
        <taxon>Alveolata</taxon>
        <taxon>Ciliophora</taxon>
        <taxon>Intramacronucleata</taxon>
        <taxon>Oligohymenophorea</taxon>
        <taxon>Peniculida</taxon>
        <taxon>Parameciidae</taxon>
        <taxon>Paramecium</taxon>
    </lineage>
</organism>
<dbReference type="Proteomes" id="UP000692954">
    <property type="component" value="Unassembled WGS sequence"/>
</dbReference>
<protein>
    <recommendedName>
        <fullName evidence="4">Mini antigen</fullName>
    </recommendedName>
</protein>
<proteinExistence type="predicted"/>
<accession>A0A8S1K811</accession>
<dbReference type="EMBL" id="CAJJDN010000003">
    <property type="protein sequence ID" value="CAD8048475.1"/>
    <property type="molecule type" value="Genomic_DNA"/>
</dbReference>
<comment type="caution">
    <text evidence="2">The sequence shown here is derived from an EMBL/GenBank/DDBJ whole genome shotgun (WGS) entry which is preliminary data.</text>
</comment>
<reference evidence="2" key="1">
    <citation type="submission" date="2021-01" db="EMBL/GenBank/DDBJ databases">
        <authorList>
            <consortium name="Genoscope - CEA"/>
            <person name="William W."/>
        </authorList>
    </citation>
    <scope>NUCLEOTIDE SEQUENCE</scope>
</reference>
<keyword evidence="1" id="KW-0732">Signal</keyword>
<keyword evidence="3" id="KW-1185">Reference proteome</keyword>
<feature type="chain" id="PRO_5035815538" description="Mini antigen" evidence="1">
    <location>
        <begin position="17"/>
        <end position="252"/>
    </location>
</feature>
<evidence type="ECO:0000313" key="3">
    <source>
        <dbReference type="Proteomes" id="UP000692954"/>
    </source>
</evidence>
<sequence length="252" mass="26865">MNKFIIVSCLIALTFGLTIDTTGSCTCNDLHIESECKGQLGCNWSAGACQKPNCTALGQDVCSKTNQLCAWVNNTCTTFSSCSSLTGNSIDNCTAQNMGCSWQSGDKCATQSCSLYGNNNTQYCIAPFCVLSGSTCSSFSNCGSFNDSATCIKYPCLYNTNATKCESLTCSNITDQAACNTIYLSEKQSSLCFWNNSTCVDLTDLKNLTSTSCLTNTNGAYHWSSSNASDGSCTQCYGLLLQIVFALILLLA</sequence>
<name>A0A8S1K811_9CILI</name>